<reference evidence="12 13" key="1">
    <citation type="submission" date="2018-08" db="EMBL/GenBank/DDBJ databases">
        <title>Parvularcula sp. SM1705, isolated from surface water of the South Sea China.</title>
        <authorList>
            <person name="Sun L."/>
        </authorList>
    </citation>
    <scope>NUCLEOTIDE SEQUENCE [LARGE SCALE GENOMIC DNA]</scope>
    <source>
        <strain evidence="12 13">SM1705</strain>
    </source>
</reference>
<dbReference type="EMBL" id="QUQO01000001">
    <property type="protein sequence ID" value="RFB05211.1"/>
    <property type="molecule type" value="Genomic_DNA"/>
</dbReference>
<comment type="function">
    <text evidence="10">Pyrophosphatase that catalyzes the hydrolysis of nucleoside triphosphates to their monophosphate derivatives, with a high preference for the non-canonical purine nucleotides XTP (xanthosine triphosphate), dITP (deoxyinosine triphosphate) and ITP. Seems to function as a house-cleaning enzyme that removes non-canonical purine nucleotides from the nucleotide pool, thus preventing their incorporation into DNA/RNA and avoiding chromosomal lesions.</text>
</comment>
<keyword evidence="13" id="KW-1185">Reference proteome</keyword>
<protein>
    <recommendedName>
        <fullName evidence="10">dITP/XTP pyrophosphatase</fullName>
        <ecNumber evidence="10">3.6.1.66</ecNumber>
    </recommendedName>
    <alternativeName>
        <fullName evidence="10">Non-canonical purine NTP pyrophosphatase</fullName>
    </alternativeName>
    <alternativeName>
        <fullName evidence="10">Non-standard purine NTP pyrophosphatase</fullName>
    </alternativeName>
    <alternativeName>
        <fullName evidence="10">Nucleoside-triphosphate diphosphatase</fullName>
    </alternativeName>
    <alternativeName>
        <fullName evidence="10">Nucleoside-triphosphate pyrophosphatase</fullName>
        <shortName evidence="10">NTPase</shortName>
    </alternativeName>
</protein>
<keyword evidence="4 10" id="KW-0547">Nucleotide-binding</keyword>
<evidence type="ECO:0000256" key="2">
    <source>
        <dbReference type="ARBA" id="ARBA00011738"/>
    </source>
</evidence>
<feature type="binding site" evidence="10">
    <location>
        <begin position="193"/>
        <end position="194"/>
    </location>
    <ligand>
        <name>substrate</name>
    </ligand>
</feature>
<evidence type="ECO:0000256" key="5">
    <source>
        <dbReference type="ARBA" id="ARBA00022801"/>
    </source>
</evidence>
<comment type="similarity">
    <text evidence="1 10 11">Belongs to the HAM1 NTPase family.</text>
</comment>
<dbReference type="InterPro" id="IPR020922">
    <property type="entry name" value="dITP/XTP_pyrophosphatase"/>
</dbReference>
<evidence type="ECO:0000256" key="4">
    <source>
        <dbReference type="ARBA" id="ARBA00022741"/>
    </source>
</evidence>
<sequence length="208" mass="21885">MTEKKLVQAVLREGGLLLASHNKGKLRELEAAFRGDDIDILSAIDKALPEPEETENTFSGNARLKALAAAGLTLGAVLADDSGLAIDALGGAPGIYSARWAGPDRDYDMAFSRIMKELGGDEAAMGARAAFVCVLVLILPGGEELVAEGRVEGRLTFPPRGVAGFGYDPIFIPDGEERTFGEMTPAEKAGYSHRAKALAALRAELGLS</sequence>
<keyword evidence="6 10" id="KW-0460">Magnesium</keyword>
<keyword evidence="3 10" id="KW-0479">Metal-binding</keyword>
<dbReference type="InParanoid" id="A0A371RIE2"/>
<dbReference type="GO" id="GO:0005829">
    <property type="term" value="C:cytosol"/>
    <property type="evidence" value="ECO:0007669"/>
    <property type="project" value="TreeGrafter"/>
</dbReference>
<feature type="binding site" evidence="10">
    <location>
        <position position="52"/>
    </location>
    <ligand>
        <name>Mg(2+)</name>
        <dbReference type="ChEBI" id="CHEBI:18420"/>
    </ligand>
</feature>
<dbReference type="FunFam" id="3.90.950.10:FF:000001">
    <property type="entry name" value="dITP/XTP pyrophosphatase"/>
    <property type="match status" value="1"/>
</dbReference>
<dbReference type="NCBIfam" id="TIGR00042">
    <property type="entry name" value="RdgB/HAM1 family non-canonical purine NTP pyrophosphatase"/>
    <property type="match status" value="1"/>
</dbReference>
<dbReference type="GO" id="GO:0036220">
    <property type="term" value="F:ITP diphosphatase activity"/>
    <property type="evidence" value="ECO:0007669"/>
    <property type="project" value="UniProtKB-UniRule"/>
</dbReference>
<evidence type="ECO:0000313" key="13">
    <source>
        <dbReference type="Proteomes" id="UP000264589"/>
    </source>
</evidence>
<comment type="caution">
    <text evidence="12">The sequence shown here is derived from an EMBL/GenBank/DDBJ whole genome shotgun (WGS) entry which is preliminary data.</text>
</comment>
<evidence type="ECO:0000256" key="9">
    <source>
        <dbReference type="ARBA" id="ARBA00052017"/>
    </source>
</evidence>
<dbReference type="HAMAP" id="MF_01405">
    <property type="entry name" value="Non_canon_purine_NTPase"/>
    <property type="match status" value="1"/>
</dbReference>
<evidence type="ECO:0000256" key="3">
    <source>
        <dbReference type="ARBA" id="ARBA00022723"/>
    </source>
</evidence>
<dbReference type="FunCoup" id="A0A371RIE2">
    <property type="interactions" value="523"/>
</dbReference>
<feature type="binding site" evidence="10">
    <location>
        <position position="82"/>
    </location>
    <ligand>
        <name>substrate</name>
    </ligand>
</feature>
<comment type="catalytic activity">
    <reaction evidence="8 10">
        <text>dITP + H2O = dIMP + diphosphate + H(+)</text>
        <dbReference type="Rhea" id="RHEA:28342"/>
        <dbReference type="ChEBI" id="CHEBI:15377"/>
        <dbReference type="ChEBI" id="CHEBI:15378"/>
        <dbReference type="ChEBI" id="CHEBI:33019"/>
        <dbReference type="ChEBI" id="CHEBI:61194"/>
        <dbReference type="ChEBI" id="CHEBI:61382"/>
        <dbReference type="EC" id="3.6.1.66"/>
    </reaction>
</comment>
<evidence type="ECO:0000256" key="10">
    <source>
        <dbReference type="HAMAP-Rule" id="MF_01405"/>
    </source>
</evidence>
<evidence type="ECO:0000256" key="7">
    <source>
        <dbReference type="ARBA" id="ARBA00023080"/>
    </source>
</evidence>
<gene>
    <name evidence="12" type="primary">rdgB</name>
    <name evidence="12" type="ORF">DX908_08045</name>
</gene>
<comment type="catalytic activity">
    <reaction evidence="10">
        <text>ITP + H2O = IMP + diphosphate + H(+)</text>
        <dbReference type="Rhea" id="RHEA:29399"/>
        <dbReference type="ChEBI" id="CHEBI:15377"/>
        <dbReference type="ChEBI" id="CHEBI:15378"/>
        <dbReference type="ChEBI" id="CHEBI:33019"/>
        <dbReference type="ChEBI" id="CHEBI:58053"/>
        <dbReference type="ChEBI" id="CHEBI:61402"/>
        <dbReference type="EC" id="3.6.1.66"/>
    </reaction>
</comment>
<evidence type="ECO:0000256" key="8">
    <source>
        <dbReference type="ARBA" id="ARBA00051875"/>
    </source>
</evidence>
<proteinExistence type="inferred from homology"/>
<dbReference type="GO" id="GO:0046872">
    <property type="term" value="F:metal ion binding"/>
    <property type="evidence" value="ECO:0007669"/>
    <property type="project" value="UniProtKB-KW"/>
</dbReference>
<dbReference type="Pfam" id="PF01725">
    <property type="entry name" value="Ham1p_like"/>
    <property type="match status" value="1"/>
</dbReference>
<feature type="binding site" evidence="10">
    <location>
        <begin position="165"/>
        <end position="168"/>
    </location>
    <ligand>
        <name>substrate</name>
    </ligand>
</feature>
<comment type="catalytic activity">
    <reaction evidence="9 10">
        <text>XTP + H2O = XMP + diphosphate + H(+)</text>
        <dbReference type="Rhea" id="RHEA:28610"/>
        <dbReference type="ChEBI" id="CHEBI:15377"/>
        <dbReference type="ChEBI" id="CHEBI:15378"/>
        <dbReference type="ChEBI" id="CHEBI:33019"/>
        <dbReference type="ChEBI" id="CHEBI:57464"/>
        <dbReference type="ChEBI" id="CHEBI:61314"/>
        <dbReference type="EC" id="3.6.1.66"/>
    </reaction>
</comment>
<dbReference type="PANTHER" id="PTHR11067:SF9">
    <property type="entry name" value="INOSINE TRIPHOSPHATE PYROPHOSPHATASE"/>
    <property type="match status" value="1"/>
</dbReference>
<evidence type="ECO:0000256" key="6">
    <source>
        <dbReference type="ARBA" id="ARBA00022842"/>
    </source>
</evidence>
<feature type="active site" description="Proton acceptor" evidence="10">
    <location>
        <position position="81"/>
    </location>
</feature>
<dbReference type="Proteomes" id="UP000264589">
    <property type="component" value="Unassembled WGS sequence"/>
</dbReference>
<feature type="binding site" evidence="10">
    <location>
        <begin position="20"/>
        <end position="25"/>
    </location>
    <ligand>
        <name>substrate</name>
    </ligand>
</feature>
<dbReference type="GO" id="GO:0017111">
    <property type="term" value="F:ribonucleoside triphosphate phosphatase activity"/>
    <property type="evidence" value="ECO:0007669"/>
    <property type="project" value="InterPro"/>
</dbReference>
<dbReference type="Gene3D" id="3.90.950.10">
    <property type="match status" value="1"/>
</dbReference>
<dbReference type="GO" id="GO:0036222">
    <property type="term" value="F:XTP diphosphatase activity"/>
    <property type="evidence" value="ECO:0007669"/>
    <property type="project" value="UniProtKB-UniRule"/>
</dbReference>
<dbReference type="GO" id="GO:0035870">
    <property type="term" value="F:dITP diphosphatase activity"/>
    <property type="evidence" value="ECO:0007669"/>
    <property type="project" value="UniProtKB-UniRule"/>
</dbReference>
<evidence type="ECO:0000256" key="11">
    <source>
        <dbReference type="RuleBase" id="RU003781"/>
    </source>
</evidence>
<dbReference type="RefSeq" id="WP_116391843.1">
    <property type="nucleotide sequence ID" value="NZ_QUQO01000001.1"/>
</dbReference>
<feature type="binding site" evidence="10">
    <location>
        <position position="81"/>
    </location>
    <ligand>
        <name>Mg(2+)</name>
        <dbReference type="ChEBI" id="CHEBI:18420"/>
    </ligand>
</feature>
<dbReference type="AlphaFoldDB" id="A0A371RIE2"/>
<dbReference type="PANTHER" id="PTHR11067">
    <property type="entry name" value="INOSINE TRIPHOSPHATE PYROPHOSPHATASE/HAM1 PROTEIN"/>
    <property type="match status" value="1"/>
</dbReference>
<dbReference type="InterPro" id="IPR002637">
    <property type="entry name" value="RdgB/HAM1"/>
</dbReference>
<accession>A0A371RIE2</accession>
<feature type="binding site" evidence="10">
    <location>
        <position position="188"/>
    </location>
    <ligand>
        <name>substrate</name>
    </ligand>
</feature>
<dbReference type="CDD" id="cd00515">
    <property type="entry name" value="HAM1"/>
    <property type="match status" value="1"/>
</dbReference>
<dbReference type="InterPro" id="IPR029001">
    <property type="entry name" value="ITPase-like_fam"/>
</dbReference>
<keyword evidence="7 10" id="KW-0546">Nucleotide metabolism</keyword>
<name>A0A371RIE2_9PROT</name>
<evidence type="ECO:0000313" key="12">
    <source>
        <dbReference type="EMBL" id="RFB05211.1"/>
    </source>
</evidence>
<dbReference type="GO" id="GO:0009146">
    <property type="term" value="P:purine nucleoside triphosphate catabolic process"/>
    <property type="evidence" value="ECO:0007669"/>
    <property type="project" value="UniProtKB-UniRule"/>
</dbReference>
<dbReference type="EC" id="3.6.1.66" evidence="10"/>
<organism evidence="12 13">
    <name type="scientific">Parvularcula marina</name>
    <dbReference type="NCBI Taxonomy" id="2292771"/>
    <lineage>
        <taxon>Bacteria</taxon>
        <taxon>Pseudomonadati</taxon>
        <taxon>Pseudomonadota</taxon>
        <taxon>Alphaproteobacteria</taxon>
        <taxon>Parvularculales</taxon>
        <taxon>Parvularculaceae</taxon>
        <taxon>Parvularcula</taxon>
    </lineage>
</organism>
<evidence type="ECO:0000256" key="1">
    <source>
        <dbReference type="ARBA" id="ARBA00008023"/>
    </source>
</evidence>
<dbReference type="GO" id="GO:0000166">
    <property type="term" value="F:nucleotide binding"/>
    <property type="evidence" value="ECO:0007669"/>
    <property type="project" value="UniProtKB-KW"/>
</dbReference>
<comment type="subunit">
    <text evidence="2 10">Homodimer.</text>
</comment>
<dbReference type="OrthoDB" id="9807456at2"/>
<keyword evidence="5 10" id="KW-0378">Hydrolase</keyword>
<dbReference type="GO" id="GO:0009117">
    <property type="term" value="P:nucleotide metabolic process"/>
    <property type="evidence" value="ECO:0007669"/>
    <property type="project" value="UniProtKB-KW"/>
</dbReference>
<dbReference type="SUPFAM" id="SSF52972">
    <property type="entry name" value="ITPase-like"/>
    <property type="match status" value="1"/>
</dbReference>
<comment type="cofactor">
    <cofactor evidence="10">
        <name>Mg(2+)</name>
        <dbReference type="ChEBI" id="CHEBI:18420"/>
    </cofactor>
    <text evidence="10">Binds 1 Mg(2+) ion per subunit.</text>
</comment>